<sequence>MPPAPSDPADKCPVDHKTREKWLEAAKAKRSESQPAPPLSPPAPPVTPRDLRKAQYEFEATGDKAAFSNIEAQIQHLTQGQKRDLLAAYQEQSDLEIKHALGRTKFDLDGMKWGPITHPSAMISRQRQRTQGQDNTPRTTLRTDREVSSIPRALPTNHERQHLNSAEAAALPPPANNEKDTGHDRESGNWIYPSQEMFFAAMKRKGHDPEQHDMQTIVPIHNAVNERAWNHILEWERGRGSEACGGPKLVSFAGDSKALTPKARWNNLVLGYAKPFDRHDWVVDRCGKKVDYVIDFYGGRGGEGPLSFYLDVRPKVNSWAGISTRFRRAVGM</sequence>
<protein>
    <submittedName>
        <fullName evidence="1">Cytochrome c1 heme lyase</fullName>
        <ecNumber evidence="1">4.4.1.17</ecNumber>
    </submittedName>
</protein>
<evidence type="ECO:0000313" key="2">
    <source>
        <dbReference type="Proteomes" id="UP001281147"/>
    </source>
</evidence>
<keyword evidence="2" id="KW-1185">Reference proteome</keyword>
<accession>A0ACC3MIE8</accession>
<reference evidence="1" key="1">
    <citation type="submission" date="2023-07" db="EMBL/GenBank/DDBJ databases">
        <title>Black Yeasts Isolated from many extreme environments.</title>
        <authorList>
            <person name="Coleine C."/>
            <person name="Stajich J.E."/>
            <person name="Selbmann L."/>
        </authorList>
    </citation>
    <scope>NUCLEOTIDE SEQUENCE</scope>
    <source>
        <strain evidence="1">CCFEE 5714</strain>
    </source>
</reference>
<dbReference type="Proteomes" id="UP001281147">
    <property type="component" value="Unassembled WGS sequence"/>
</dbReference>
<comment type="caution">
    <text evidence="1">The sequence shown here is derived from an EMBL/GenBank/DDBJ whole genome shotgun (WGS) entry which is preliminary data.</text>
</comment>
<dbReference type="EMBL" id="JAUTXU010000262">
    <property type="protein sequence ID" value="KAK3691601.1"/>
    <property type="molecule type" value="Genomic_DNA"/>
</dbReference>
<keyword evidence="1" id="KW-0456">Lyase</keyword>
<name>A0ACC3MIE8_9PEZI</name>
<dbReference type="EC" id="4.4.1.17" evidence="1"/>
<evidence type="ECO:0000313" key="1">
    <source>
        <dbReference type="EMBL" id="KAK3691601.1"/>
    </source>
</evidence>
<organism evidence="1 2">
    <name type="scientific">Vermiconidia calcicola</name>
    <dbReference type="NCBI Taxonomy" id="1690605"/>
    <lineage>
        <taxon>Eukaryota</taxon>
        <taxon>Fungi</taxon>
        <taxon>Dikarya</taxon>
        <taxon>Ascomycota</taxon>
        <taxon>Pezizomycotina</taxon>
        <taxon>Dothideomycetes</taxon>
        <taxon>Dothideomycetidae</taxon>
        <taxon>Mycosphaerellales</taxon>
        <taxon>Extremaceae</taxon>
        <taxon>Vermiconidia</taxon>
    </lineage>
</organism>
<gene>
    <name evidence="1" type="primary">CYT2_2</name>
    <name evidence="1" type="ORF">LTR37_018556</name>
</gene>
<proteinExistence type="predicted"/>